<feature type="signal peptide" evidence="1">
    <location>
        <begin position="1"/>
        <end position="24"/>
    </location>
</feature>
<evidence type="ECO:0000313" key="3">
    <source>
        <dbReference type="Proteomes" id="UP000325289"/>
    </source>
</evidence>
<dbReference type="AlphaFoldDB" id="A0A1I1SB21"/>
<accession>A0A1I1SB21</accession>
<dbReference type="SUPFAM" id="SSF53955">
    <property type="entry name" value="Lysozyme-like"/>
    <property type="match status" value="1"/>
</dbReference>
<dbReference type="Gene3D" id="1.10.530.10">
    <property type="match status" value="1"/>
</dbReference>
<keyword evidence="1" id="KW-0732">Signal</keyword>
<reference evidence="2 3" key="1">
    <citation type="submission" date="2016-10" db="EMBL/GenBank/DDBJ databases">
        <authorList>
            <person name="Varghese N."/>
            <person name="Submissions S."/>
        </authorList>
    </citation>
    <scope>NUCLEOTIDE SEQUENCE [LARGE SCALE GENOMIC DNA]</scope>
    <source>
        <strain evidence="3">YIM D21,KCTC 23444,ACCC 10710</strain>
    </source>
</reference>
<organism evidence="2 3">
    <name type="scientific">Roseivivax sediminis</name>
    <dbReference type="NCBI Taxonomy" id="936889"/>
    <lineage>
        <taxon>Bacteria</taxon>
        <taxon>Pseudomonadati</taxon>
        <taxon>Pseudomonadota</taxon>
        <taxon>Alphaproteobacteria</taxon>
        <taxon>Rhodobacterales</taxon>
        <taxon>Roseobacteraceae</taxon>
        <taxon>Roseivivax</taxon>
    </lineage>
</organism>
<dbReference type="InterPro" id="IPR023346">
    <property type="entry name" value="Lysozyme-like_dom_sf"/>
</dbReference>
<evidence type="ECO:0008006" key="4">
    <source>
        <dbReference type="Google" id="ProtNLM"/>
    </source>
</evidence>
<gene>
    <name evidence="2" type="ORF">SAMN04515678_10168</name>
</gene>
<sequence>MVRKSFVLILSLLAVLAAAGLARAEPLFGGARGPLLRPGAALVEVSAPAGAAAGGSLFAGRARAGLFAPVARRPVAGRAALPGPFASAAERIRHLIARAEAGKRGYDAVQHGARIKPPRRPTAMTIGDIYDWIDATPGQPHAIGRYQFIPATLRRLVATLGLGERTRFSPAVQDRLADLLLDEAGLAQMTRGQLSRTGFMNNLAKIWAGFPNSSGRSHYHGYAGNHATMSWAQFDAAMREIFPG</sequence>
<keyword evidence="3" id="KW-1185">Reference proteome</keyword>
<evidence type="ECO:0000256" key="1">
    <source>
        <dbReference type="SAM" id="SignalP"/>
    </source>
</evidence>
<name>A0A1I1SB21_9RHOB</name>
<dbReference type="Proteomes" id="UP000325289">
    <property type="component" value="Unassembled WGS sequence"/>
</dbReference>
<protein>
    <recommendedName>
        <fullName evidence="4">Muramidase (Phage lambda lysozyme)</fullName>
    </recommendedName>
</protein>
<dbReference type="OrthoDB" id="7851400at2"/>
<dbReference type="RefSeq" id="WP_149753865.1">
    <property type="nucleotide sequence ID" value="NZ_FOMS01000001.1"/>
</dbReference>
<proteinExistence type="predicted"/>
<feature type="chain" id="PRO_5009301794" description="Muramidase (Phage lambda lysozyme)" evidence="1">
    <location>
        <begin position="25"/>
        <end position="244"/>
    </location>
</feature>
<evidence type="ECO:0000313" key="2">
    <source>
        <dbReference type="EMBL" id="SFD43617.1"/>
    </source>
</evidence>
<dbReference type="EMBL" id="FOMS01000001">
    <property type="protein sequence ID" value="SFD43617.1"/>
    <property type="molecule type" value="Genomic_DNA"/>
</dbReference>